<evidence type="ECO:0000313" key="5">
    <source>
        <dbReference type="EMBL" id="PPQ77076.1"/>
    </source>
</evidence>
<feature type="domain" description="AMP-dependent synthetase/ligase" evidence="3">
    <location>
        <begin position="108"/>
        <end position="474"/>
    </location>
</feature>
<keyword evidence="6" id="KW-1185">Reference proteome</keyword>
<feature type="domain" description="AMP-binding enzyme C-terminal" evidence="4">
    <location>
        <begin position="524"/>
        <end position="613"/>
    </location>
</feature>
<dbReference type="InterPro" id="IPR025110">
    <property type="entry name" value="AMP-bd_C"/>
</dbReference>
<reference evidence="5 6" key="1">
    <citation type="journal article" date="2018" name="Evol. Lett.">
        <title>Horizontal gene cluster transfer increased hallucinogenic mushroom diversity.</title>
        <authorList>
            <person name="Reynolds H.T."/>
            <person name="Vijayakumar V."/>
            <person name="Gluck-Thaler E."/>
            <person name="Korotkin H.B."/>
            <person name="Matheny P.B."/>
            <person name="Slot J.C."/>
        </authorList>
    </citation>
    <scope>NUCLEOTIDE SEQUENCE [LARGE SCALE GENOMIC DNA]</scope>
    <source>
        <strain evidence="5 6">2631</strain>
    </source>
</reference>
<evidence type="ECO:0000256" key="1">
    <source>
        <dbReference type="ARBA" id="ARBA00006432"/>
    </source>
</evidence>
<dbReference type="AlphaFoldDB" id="A0A409WF04"/>
<comment type="caution">
    <text evidence="5">The sequence shown here is derived from an EMBL/GenBank/DDBJ whole genome shotgun (WGS) entry which is preliminary data.</text>
</comment>
<organism evidence="5 6">
    <name type="scientific">Psilocybe cyanescens</name>
    <dbReference type="NCBI Taxonomy" id="93625"/>
    <lineage>
        <taxon>Eukaryota</taxon>
        <taxon>Fungi</taxon>
        <taxon>Dikarya</taxon>
        <taxon>Basidiomycota</taxon>
        <taxon>Agaricomycotina</taxon>
        <taxon>Agaricomycetes</taxon>
        <taxon>Agaricomycetidae</taxon>
        <taxon>Agaricales</taxon>
        <taxon>Agaricineae</taxon>
        <taxon>Strophariaceae</taxon>
        <taxon>Psilocybe</taxon>
    </lineage>
</organism>
<dbReference type="OrthoDB" id="1898221at2759"/>
<dbReference type="PANTHER" id="PTHR24096:SF149">
    <property type="entry name" value="AMP-BINDING DOMAIN-CONTAINING PROTEIN-RELATED"/>
    <property type="match status" value="1"/>
</dbReference>
<dbReference type="InterPro" id="IPR045851">
    <property type="entry name" value="AMP-bd_C_sf"/>
</dbReference>
<dbReference type="FunCoup" id="A0A409WF04">
    <property type="interactions" value="322"/>
</dbReference>
<evidence type="ECO:0000313" key="6">
    <source>
        <dbReference type="Proteomes" id="UP000283269"/>
    </source>
</evidence>
<dbReference type="PANTHER" id="PTHR24096">
    <property type="entry name" value="LONG-CHAIN-FATTY-ACID--COA LIGASE"/>
    <property type="match status" value="1"/>
</dbReference>
<dbReference type="Gene3D" id="3.40.50.980">
    <property type="match status" value="2"/>
</dbReference>
<evidence type="ECO:0000256" key="2">
    <source>
        <dbReference type="ARBA" id="ARBA00022598"/>
    </source>
</evidence>
<dbReference type="GO" id="GO:0016405">
    <property type="term" value="F:CoA-ligase activity"/>
    <property type="evidence" value="ECO:0007669"/>
    <property type="project" value="TreeGrafter"/>
</dbReference>
<accession>A0A409WF04</accession>
<dbReference type="Proteomes" id="UP000283269">
    <property type="component" value="Unassembled WGS sequence"/>
</dbReference>
<sequence>MYIKSPYPDPPQLPAVNAHYMFFKRPDQAEWPNYTIHIDPVASLAAAEVSTGASAVNPTGRLMYHDYLRNIDDLSTGLGVSESEGGLGLQGWKESDRADSISVKAGKEIVGIISENSSDYITLIHACIRIAVPFALISSYSTPFELKHALKLAKVTRLFVDEKFLHTVLPVAKDVGLSGDRIYLLKEGGGKDTKAVKGKRVGGKERKTFRSIIEDVRRQGTKTIDVRTAGKNTLAYLVFSSGTSGLPKAVMISHGNLIYSLGQAIAIGQAVAEVYTPPTPQNPEGIPVTLAFLPLHHTYGLHSYCFRACLIPSTLVILPKWNINVALDAIPRYKVSSLPLIPSVVHQLANHPGIEKADFRSVASMNSGAAYLPPELGAKLAKLVRTDLNVMEGYGMSEATIAAIVQPYSGMLGGKLKRIPGCTGVLLPGMEARLLKTEDALPPSDPTTMTEADCAVNEPGDLWLRSPNVAIGYWNNPKANRETFIGGWLKTGDRFRVDENGNFWFADRAKDTLKVSGAQVSPVEIEDCLLSHPSRLITDATVAGVSGGRTSDEKVPRAWIVLSPLAKDPSSGWSDDKVIAELQRWHKENLSKYKWLRGGIEIVDEIPKSPTGKTLRRVLQDRYEAQVKKGRGKGKSDKAKL</sequence>
<evidence type="ECO:0000259" key="4">
    <source>
        <dbReference type="Pfam" id="PF13193"/>
    </source>
</evidence>
<dbReference type="InterPro" id="IPR020845">
    <property type="entry name" value="AMP-binding_CS"/>
</dbReference>
<dbReference type="STRING" id="93625.A0A409WF04"/>
<dbReference type="Gene3D" id="3.30.300.30">
    <property type="match status" value="1"/>
</dbReference>
<evidence type="ECO:0000259" key="3">
    <source>
        <dbReference type="Pfam" id="PF00501"/>
    </source>
</evidence>
<dbReference type="InterPro" id="IPR000873">
    <property type="entry name" value="AMP-dep_synth/lig_dom"/>
</dbReference>
<dbReference type="Pfam" id="PF13193">
    <property type="entry name" value="AMP-binding_C"/>
    <property type="match status" value="1"/>
</dbReference>
<dbReference type="Pfam" id="PF00501">
    <property type="entry name" value="AMP-binding"/>
    <property type="match status" value="1"/>
</dbReference>
<name>A0A409WF04_PSICY</name>
<gene>
    <name evidence="5" type="ORF">CVT25_014889</name>
</gene>
<protein>
    <recommendedName>
        <fullName evidence="7">AMP-dependent synthetase/ligase domain-containing protein</fullName>
    </recommendedName>
</protein>
<dbReference type="SUPFAM" id="SSF56801">
    <property type="entry name" value="Acetyl-CoA synthetase-like"/>
    <property type="match status" value="1"/>
</dbReference>
<evidence type="ECO:0008006" key="7">
    <source>
        <dbReference type="Google" id="ProtNLM"/>
    </source>
</evidence>
<keyword evidence="2" id="KW-0436">Ligase</keyword>
<comment type="similarity">
    <text evidence="1">Belongs to the ATP-dependent AMP-binding enzyme family.</text>
</comment>
<proteinExistence type="inferred from homology"/>
<dbReference type="InParanoid" id="A0A409WF04"/>
<dbReference type="Gene3D" id="2.30.38.10">
    <property type="entry name" value="Luciferase, Domain 3"/>
    <property type="match status" value="1"/>
</dbReference>
<dbReference type="EMBL" id="NHYD01003444">
    <property type="protein sequence ID" value="PPQ77076.1"/>
    <property type="molecule type" value="Genomic_DNA"/>
</dbReference>
<dbReference type="PROSITE" id="PS00455">
    <property type="entry name" value="AMP_BINDING"/>
    <property type="match status" value="1"/>
</dbReference>